<organism evidence="2">
    <name type="scientific">Variovorax paradoxus</name>
    <dbReference type="NCBI Taxonomy" id="34073"/>
    <lineage>
        <taxon>Bacteria</taxon>
        <taxon>Pseudomonadati</taxon>
        <taxon>Pseudomonadota</taxon>
        <taxon>Betaproteobacteria</taxon>
        <taxon>Burkholderiales</taxon>
        <taxon>Comamonadaceae</taxon>
        <taxon>Variovorax</taxon>
    </lineage>
</organism>
<proteinExistence type="predicted"/>
<dbReference type="AlphaFoldDB" id="A0A679IUX0"/>
<dbReference type="EMBL" id="LR743507">
    <property type="protein sequence ID" value="CAA2099189.1"/>
    <property type="molecule type" value="Genomic_DNA"/>
</dbReference>
<evidence type="ECO:0000313" key="2">
    <source>
        <dbReference type="EMBL" id="CAA2099189.1"/>
    </source>
</evidence>
<reference evidence="2" key="1">
    <citation type="submission" date="2019-12" db="EMBL/GenBank/DDBJ databases">
        <authorList>
            <person name="Cremers G."/>
        </authorList>
    </citation>
    <scope>NUCLEOTIDE SEQUENCE</scope>
    <source>
        <strain evidence="2">Vvax</strain>
    </source>
</reference>
<accession>A0A679IUX0</accession>
<feature type="chain" id="PRO_5025563280" description="Fimbrial protein" evidence="1">
    <location>
        <begin position="24"/>
        <end position="198"/>
    </location>
</feature>
<feature type="signal peptide" evidence="1">
    <location>
        <begin position="1"/>
        <end position="23"/>
    </location>
</feature>
<name>A0A679IUX0_VARPD</name>
<evidence type="ECO:0008006" key="3">
    <source>
        <dbReference type="Google" id="ProtNLM"/>
    </source>
</evidence>
<evidence type="ECO:0000256" key="1">
    <source>
        <dbReference type="SAM" id="SignalP"/>
    </source>
</evidence>
<keyword evidence="1" id="KW-0732">Signal</keyword>
<dbReference type="RefSeq" id="WP_339087903.1">
    <property type="nucleotide sequence ID" value="NZ_LR743507.1"/>
</dbReference>
<gene>
    <name evidence="2" type="ORF">VVAX_00112</name>
</gene>
<protein>
    <recommendedName>
        <fullName evidence="3">Fimbrial protein</fullName>
    </recommendedName>
</protein>
<sequence length="198" mass="20186">MSELLRAAVAVALLAGVAPRADAVFTYAPTSSAAYGITLQVGSAVAIDEVVFNATGTNAGLATGTAIAGSQPITIRVSPARPARLLVENRPVTLTATVPVGLTCTTAPTCSATVIPFNQISWVSTNATNPAEGDIQSGTFVGGSTQTLASFDGATATVLLVNGDTRFMSNTLNFRYANTTVYPAGSYSGTVRFTATML</sequence>